<protein>
    <submittedName>
        <fullName evidence="1">Polyprotein</fullName>
    </submittedName>
</protein>
<dbReference type="EMBL" id="NBNE01001361">
    <property type="protein sequence ID" value="OWZ14339.1"/>
    <property type="molecule type" value="Genomic_DNA"/>
</dbReference>
<reference evidence="2" key="1">
    <citation type="submission" date="2017-03" db="EMBL/GenBank/DDBJ databases">
        <title>Phytopthora megakarya and P. palmivora, two closely related causual agents of cacao black pod achieved similar genome size and gene model numbers by different mechanisms.</title>
        <authorList>
            <person name="Ali S."/>
            <person name="Shao J."/>
            <person name="Larry D.J."/>
            <person name="Kronmiller B."/>
            <person name="Shen D."/>
            <person name="Strem M.D."/>
            <person name="Melnick R.L."/>
            <person name="Guiltinan M.J."/>
            <person name="Tyler B.M."/>
            <person name="Meinhardt L.W."/>
            <person name="Bailey B.A."/>
        </authorList>
    </citation>
    <scope>NUCLEOTIDE SEQUENCE [LARGE SCALE GENOMIC DNA]</scope>
    <source>
        <strain evidence="2">zdho120</strain>
    </source>
</reference>
<accession>A0A225WB20</accession>
<gene>
    <name evidence="1" type="ORF">PHMEG_00012201</name>
</gene>
<evidence type="ECO:0000313" key="2">
    <source>
        <dbReference type="Proteomes" id="UP000198211"/>
    </source>
</evidence>
<comment type="caution">
    <text evidence="1">The sequence shown here is derived from an EMBL/GenBank/DDBJ whole genome shotgun (WGS) entry which is preliminary data.</text>
</comment>
<sequence>MSKDMYVTNADGKKIRVAGEGSVHLTDIGGKSIGMGEIGKLTERGMSVDFQRNSCGIGDKSKGVASGGEIGKAYVLDCPQDVVYYTEYSGVDSDWEL</sequence>
<dbReference type="AlphaFoldDB" id="A0A225WB20"/>
<proteinExistence type="predicted"/>
<dbReference type="OrthoDB" id="92765at2759"/>
<keyword evidence="2" id="KW-1185">Reference proteome</keyword>
<organism evidence="1 2">
    <name type="scientific">Phytophthora megakarya</name>
    <dbReference type="NCBI Taxonomy" id="4795"/>
    <lineage>
        <taxon>Eukaryota</taxon>
        <taxon>Sar</taxon>
        <taxon>Stramenopiles</taxon>
        <taxon>Oomycota</taxon>
        <taxon>Peronosporomycetes</taxon>
        <taxon>Peronosporales</taxon>
        <taxon>Peronosporaceae</taxon>
        <taxon>Phytophthora</taxon>
    </lineage>
</organism>
<dbReference type="Proteomes" id="UP000198211">
    <property type="component" value="Unassembled WGS sequence"/>
</dbReference>
<evidence type="ECO:0000313" key="1">
    <source>
        <dbReference type="EMBL" id="OWZ14339.1"/>
    </source>
</evidence>
<name>A0A225WB20_9STRA</name>